<dbReference type="InterPro" id="IPR003343">
    <property type="entry name" value="Big_2"/>
</dbReference>
<keyword evidence="9" id="KW-0067">ATP-binding</keyword>
<keyword evidence="11" id="KW-0472">Membrane</keyword>
<feature type="chain" id="PRO_5021762460" description="receptor protein-tyrosine kinase" evidence="16">
    <location>
        <begin position="31"/>
        <end position="365"/>
    </location>
</feature>
<keyword evidence="14" id="KW-0675">Receptor</keyword>
<evidence type="ECO:0000256" key="12">
    <source>
        <dbReference type="ARBA" id="ARBA00023137"/>
    </source>
</evidence>
<dbReference type="SMART" id="SM00635">
    <property type="entry name" value="BID_2"/>
    <property type="match status" value="1"/>
</dbReference>
<evidence type="ECO:0000256" key="15">
    <source>
        <dbReference type="ARBA" id="ARBA00023180"/>
    </source>
</evidence>
<sequence>MGVLKNLKGIAKVAMTTILALPLIPGLVNAEGTSTDFGYTGGYQQWTAPQTGRYQLEVWGAQGGGSDNCGNPYQGAAGRGGSAQGEVYLNAGETLYIYVGGQGGCSSNGLAQGGWNGGGSAYASQPEEPGGGGGGATDIRRINGSWDDYSSLNSRIIVAGGGGGGGEDTGDQYGDGGGLEGSNGWYPANQFSAGDGGGFGFGGSTGYGDGGGGGGGWYGGGATYNDQIGWDSQGGGGGSAYLGGVTNGSTQTGVNSGNGYARIAYIGDTNATLTSISVNQRSVYLPVNNQNQIIVTAHYSDGSSRDITGIAAFKSSNTYVVSTGSNGWLTGLNPGQSDVSITYKEKISTGKTLTVTSRVKVTVGY</sequence>
<dbReference type="GO" id="GO:0004714">
    <property type="term" value="F:transmembrane receptor protein tyrosine kinase activity"/>
    <property type="evidence" value="ECO:0007669"/>
    <property type="project" value="UniProtKB-EC"/>
</dbReference>
<keyword evidence="4" id="KW-0808">Transferase</keyword>
<evidence type="ECO:0000256" key="4">
    <source>
        <dbReference type="ARBA" id="ARBA00022679"/>
    </source>
</evidence>
<keyword evidence="5" id="KW-0812">Transmembrane</keyword>
<evidence type="ECO:0000313" key="18">
    <source>
        <dbReference type="EMBL" id="TWD90238.1"/>
    </source>
</evidence>
<evidence type="ECO:0000256" key="16">
    <source>
        <dbReference type="SAM" id="SignalP"/>
    </source>
</evidence>
<keyword evidence="15" id="KW-0325">Glycoprotein</keyword>
<proteinExistence type="predicted"/>
<evidence type="ECO:0000256" key="6">
    <source>
        <dbReference type="ARBA" id="ARBA00022729"/>
    </source>
</evidence>
<evidence type="ECO:0000256" key="3">
    <source>
        <dbReference type="ARBA" id="ARBA00022475"/>
    </source>
</evidence>
<evidence type="ECO:0000256" key="2">
    <source>
        <dbReference type="ARBA" id="ARBA00011902"/>
    </source>
</evidence>
<dbReference type="EC" id="2.7.10.1" evidence="2"/>
<evidence type="ECO:0000256" key="9">
    <source>
        <dbReference type="ARBA" id="ARBA00022840"/>
    </source>
</evidence>
<evidence type="ECO:0000259" key="17">
    <source>
        <dbReference type="SMART" id="SM00635"/>
    </source>
</evidence>
<feature type="signal peptide" evidence="16">
    <location>
        <begin position="1"/>
        <end position="30"/>
    </location>
</feature>
<comment type="subcellular location">
    <subcellularLocation>
        <location evidence="1">Cell membrane</location>
        <topology evidence="1">Single-pass type I membrane protein</topology>
    </subcellularLocation>
</comment>
<keyword evidence="10" id="KW-1133">Transmembrane helix</keyword>
<keyword evidence="19" id="KW-1185">Reference proteome</keyword>
<dbReference type="AlphaFoldDB" id="A0A561CH61"/>
<dbReference type="RefSeq" id="WP_186446666.1">
    <property type="nucleotide sequence ID" value="NZ_VIVN01000023.1"/>
</dbReference>
<evidence type="ECO:0000256" key="13">
    <source>
        <dbReference type="ARBA" id="ARBA00023157"/>
    </source>
</evidence>
<evidence type="ECO:0000256" key="14">
    <source>
        <dbReference type="ARBA" id="ARBA00023170"/>
    </source>
</evidence>
<dbReference type="InterPro" id="IPR055163">
    <property type="entry name" value="ALK/LTK-like_GRD"/>
</dbReference>
<dbReference type="Proteomes" id="UP000319671">
    <property type="component" value="Unassembled WGS sequence"/>
</dbReference>
<keyword evidence="3" id="KW-1003">Cell membrane</keyword>
<dbReference type="Pfam" id="PF12810">
    <property type="entry name" value="ALK_LTK_GRD"/>
    <property type="match status" value="1"/>
</dbReference>
<dbReference type="GO" id="GO:0005524">
    <property type="term" value="F:ATP binding"/>
    <property type="evidence" value="ECO:0007669"/>
    <property type="project" value="UniProtKB-KW"/>
</dbReference>
<evidence type="ECO:0000256" key="7">
    <source>
        <dbReference type="ARBA" id="ARBA00022741"/>
    </source>
</evidence>
<evidence type="ECO:0000256" key="5">
    <source>
        <dbReference type="ARBA" id="ARBA00022692"/>
    </source>
</evidence>
<keyword evidence="7" id="KW-0547">Nucleotide-binding</keyword>
<keyword evidence="12" id="KW-0829">Tyrosine-protein kinase</keyword>
<comment type="caution">
    <text evidence="18">The sequence shown here is derived from an EMBL/GenBank/DDBJ whole genome shotgun (WGS) entry which is preliminary data.</text>
</comment>
<evidence type="ECO:0000256" key="1">
    <source>
        <dbReference type="ARBA" id="ARBA00004251"/>
    </source>
</evidence>
<dbReference type="SUPFAM" id="SSF49373">
    <property type="entry name" value="Invasin/intimin cell-adhesion fragments"/>
    <property type="match status" value="1"/>
</dbReference>
<dbReference type="EMBL" id="VIVN01000023">
    <property type="protein sequence ID" value="TWD90238.1"/>
    <property type="molecule type" value="Genomic_DNA"/>
</dbReference>
<evidence type="ECO:0000256" key="11">
    <source>
        <dbReference type="ARBA" id="ARBA00023136"/>
    </source>
</evidence>
<reference evidence="18 19" key="1">
    <citation type="submission" date="2019-06" db="EMBL/GenBank/DDBJ databases">
        <title>Sorghum-associated microbial communities from plants grown in Nebraska, USA.</title>
        <authorList>
            <person name="Schachtman D."/>
        </authorList>
    </citation>
    <scope>NUCLEOTIDE SEQUENCE [LARGE SCALE GENOMIC DNA]</scope>
    <source>
        <strain evidence="18 19">2482</strain>
    </source>
</reference>
<accession>A0A561CH61</accession>
<protein>
    <recommendedName>
        <fullName evidence="2">receptor protein-tyrosine kinase</fullName>
        <ecNumber evidence="2">2.7.10.1</ecNumber>
    </recommendedName>
</protein>
<keyword evidence="13" id="KW-1015">Disulfide bond</keyword>
<feature type="domain" description="BIG2" evidence="17">
    <location>
        <begin position="272"/>
        <end position="353"/>
    </location>
</feature>
<name>A0A561CH61_9BACI</name>
<evidence type="ECO:0000313" key="19">
    <source>
        <dbReference type="Proteomes" id="UP000319671"/>
    </source>
</evidence>
<dbReference type="Gene3D" id="2.60.40.1080">
    <property type="match status" value="1"/>
</dbReference>
<dbReference type="InterPro" id="IPR008964">
    <property type="entry name" value="Invasin/intimin_cell_adhesion"/>
</dbReference>
<organism evidence="18 19">
    <name type="scientific">Neobacillus bataviensis</name>
    <dbReference type="NCBI Taxonomy" id="220685"/>
    <lineage>
        <taxon>Bacteria</taxon>
        <taxon>Bacillati</taxon>
        <taxon>Bacillota</taxon>
        <taxon>Bacilli</taxon>
        <taxon>Bacillales</taxon>
        <taxon>Bacillaceae</taxon>
        <taxon>Neobacillus</taxon>
    </lineage>
</organism>
<dbReference type="GO" id="GO:0005886">
    <property type="term" value="C:plasma membrane"/>
    <property type="evidence" value="ECO:0007669"/>
    <property type="project" value="UniProtKB-SubCell"/>
</dbReference>
<keyword evidence="6 16" id="KW-0732">Signal</keyword>
<evidence type="ECO:0000256" key="8">
    <source>
        <dbReference type="ARBA" id="ARBA00022777"/>
    </source>
</evidence>
<keyword evidence="8" id="KW-0418">Kinase</keyword>
<gene>
    <name evidence="18" type="ORF">FB550_12360</name>
</gene>
<evidence type="ECO:0000256" key="10">
    <source>
        <dbReference type="ARBA" id="ARBA00022989"/>
    </source>
</evidence>